<evidence type="ECO:0000256" key="13">
    <source>
        <dbReference type="ARBA" id="ARBA00023157"/>
    </source>
</evidence>
<evidence type="ECO:0000256" key="8">
    <source>
        <dbReference type="ARBA" id="ARBA00022729"/>
    </source>
</evidence>
<gene>
    <name evidence="15" type="ORF">MEDL_66178</name>
</gene>
<sequence>MIIGFALSDSSFISGSTCVSPDVKTETYTTTDGMASMDTVFVVEFSLKCKQRVENLNLYADIHGRTVPASKTNKADSYQISFSEEHKNLPSGSYQVRLYDDEGYSALKKGVWKGPLLQSEFVASMVAILVWYLAYTAKAKLHTIYLINIEWNIKPRKYLQLNRNGVCSTAEQDYTERAWKRSHRDGYITGRDTTVYIRTVKP</sequence>
<dbReference type="AlphaFoldDB" id="A0A8S3VLV0"/>
<evidence type="ECO:0000256" key="3">
    <source>
        <dbReference type="ARBA" id="ARBA00009294"/>
    </source>
</evidence>
<proteinExistence type="inferred from homology"/>
<dbReference type="OrthoDB" id="10055808at2759"/>
<keyword evidence="12" id="KW-0472">Membrane</keyword>
<keyword evidence="10" id="KW-0832">Ubl conjugation</keyword>
<dbReference type="PANTHER" id="PTHR12731:SF1">
    <property type="entry name" value="TRANSLOCON-ASSOCIATED PROTEIN SUBUNIT DELTA"/>
    <property type="match status" value="1"/>
</dbReference>
<evidence type="ECO:0000313" key="15">
    <source>
        <dbReference type="EMBL" id="CAG2254695.1"/>
    </source>
</evidence>
<protein>
    <recommendedName>
        <fullName evidence="5">Translocon-associated protein subunit delta</fullName>
    </recommendedName>
    <alternativeName>
        <fullName evidence="14">Signal sequence receptor subunit delta</fullName>
    </alternativeName>
</protein>
<keyword evidence="9" id="KW-0256">Endoplasmic reticulum</keyword>
<accession>A0A8S3VLV0</accession>
<comment type="subunit">
    <text evidence="4">Heterotetramer of TRAP-alpha, TRAP-beta, TRAP-delta and TRAP-gamma.</text>
</comment>
<comment type="function">
    <text evidence="1">TRAP proteins are part of a complex whose function is to bind calcium to the ER membrane and thereby regulate the retention of ER resident proteins.</text>
</comment>
<keyword evidence="13" id="KW-1015">Disulfide bond</keyword>
<comment type="similarity">
    <text evidence="3">Belongs to the TRAP-delta family.</text>
</comment>
<evidence type="ECO:0000256" key="6">
    <source>
        <dbReference type="ARBA" id="ARBA00022499"/>
    </source>
</evidence>
<comment type="caution">
    <text evidence="15">The sequence shown here is derived from an EMBL/GenBank/DDBJ whole genome shotgun (WGS) entry which is preliminary data.</text>
</comment>
<dbReference type="GO" id="GO:0005789">
    <property type="term" value="C:endoplasmic reticulum membrane"/>
    <property type="evidence" value="ECO:0007669"/>
    <property type="project" value="UniProtKB-SubCell"/>
</dbReference>
<reference evidence="15" key="1">
    <citation type="submission" date="2021-03" db="EMBL/GenBank/DDBJ databases">
        <authorList>
            <person name="Bekaert M."/>
        </authorList>
    </citation>
    <scope>NUCLEOTIDE SEQUENCE</scope>
</reference>
<evidence type="ECO:0000256" key="10">
    <source>
        <dbReference type="ARBA" id="ARBA00022843"/>
    </source>
</evidence>
<evidence type="ECO:0000256" key="1">
    <source>
        <dbReference type="ARBA" id="ARBA00002838"/>
    </source>
</evidence>
<keyword evidence="8" id="KW-0732">Signal</keyword>
<dbReference type="Proteomes" id="UP000683360">
    <property type="component" value="Unassembled WGS sequence"/>
</dbReference>
<keyword evidence="6" id="KW-1017">Isopeptide bond</keyword>
<evidence type="ECO:0000256" key="12">
    <source>
        <dbReference type="ARBA" id="ARBA00023136"/>
    </source>
</evidence>
<evidence type="ECO:0000256" key="9">
    <source>
        <dbReference type="ARBA" id="ARBA00022824"/>
    </source>
</evidence>
<dbReference type="Pfam" id="PF05404">
    <property type="entry name" value="TRAP-delta"/>
    <property type="match status" value="1"/>
</dbReference>
<evidence type="ECO:0000256" key="7">
    <source>
        <dbReference type="ARBA" id="ARBA00022692"/>
    </source>
</evidence>
<evidence type="ECO:0000256" key="4">
    <source>
        <dbReference type="ARBA" id="ARBA00011819"/>
    </source>
</evidence>
<evidence type="ECO:0000256" key="2">
    <source>
        <dbReference type="ARBA" id="ARBA00004115"/>
    </source>
</evidence>
<comment type="subcellular location">
    <subcellularLocation>
        <location evidence="2">Endoplasmic reticulum membrane</location>
        <topology evidence="2">Single-pass type I membrane protein</topology>
    </subcellularLocation>
</comment>
<keyword evidence="16" id="KW-1185">Reference proteome</keyword>
<dbReference type="EMBL" id="CAJPWZ010003251">
    <property type="protein sequence ID" value="CAG2254695.1"/>
    <property type="molecule type" value="Genomic_DNA"/>
</dbReference>
<dbReference type="PANTHER" id="PTHR12731">
    <property type="entry name" value="TRANSLOCON-ASSOCIATED PROTEIN, DELTA SUBUNIT"/>
    <property type="match status" value="1"/>
</dbReference>
<keyword evidence="11" id="KW-1133">Transmembrane helix</keyword>
<organism evidence="15 16">
    <name type="scientific">Mytilus edulis</name>
    <name type="common">Blue mussel</name>
    <dbReference type="NCBI Taxonomy" id="6550"/>
    <lineage>
        <taxon>Eukaryota</taxon>
        <taxon>Metazoa</taxon>
        <taxon>Spiralia</taxon>
        <taxon>Lophotrochozoa</taxon>
        <taxon>Mollusca</taxon>
        <taxon>Bivalvia</taxon>
        <taxon>Autobranchia</taxon>
        <taxon>Pteriomorphia</taxon>
        <taxon>Mytilida</taxon>
        <taxon>Mytiloidea</taxon>
        <taxon>Mytilidae</taxon>
        <taxon>Mytilinae</taxon>
        <taxon>Mytilus</taxon>
    </lineage>
</organism>
<keyword evidence="7" id="KW-0812">Transmembrane</keyword>
<evidence type="ECO:0000256" key="5">
    <source>
        <dbReference type="ARBA" id="ARBA00014387"/>
    </source>
</evidence>
<evidence type="ECO:0000256" key="11">
    <source>
        <dbReference type="ARBA" id="ARBA00022989"/>
    </source>
</evidence>
<evidence type="ECO:0000256" key="14">
    <source>
        <dbReference type="ARBA" id="ARBA00031791"/>
    </source>
</evidence>
<dbReference type="InterPro" id="IPR008855">
    <property type="entry name" value="TRAP-delta"/>
</dbReference>
<evidence type="ECO:0000313" key="16">
    <source>
        <dbReference type="Proteomes" id="UP000683360"/>
    </source>
</evidence>
<name>A0A8S3VLV0_MYTED</name>